<keyword evidence="8" id="KW-0969">Cilium</keyword>
<dbReference type="InterPro" id="IPR040026">
    <property type="entry name" value="FliD"/>
</dbReference>
<keyword evidence="4 5" id="KW-0975">Bacterial flagellum</keyword>
<organism evidence="8 9">
    <name type="scientific">Methylobacillus methanolivorans</name>
    <dbReference type="NCBI Taxonomy" id="1848927"/>
    <lineage>
        <taxon>Bacteria</taxon>
        <taxon>Pseudomonadati</taxon>
        <taxon>Pseudomonadota</taxon>
        <taxon>Betaproteobacteria</taxon>
        <taxon>Nitrosomonadales</taxon>
        <taxon>Methylophilaceae</taxon>
        <taxon>Methylobacillus</taxon>
    </lineage>
</organism>
<reference evidence="8 9" key="1">
    <citation type="submission" date="2024-11" db="EMBL/GenBank/DDBJ databases">
        <authorList>
            <person name="Kaparullina E.N."/>
            <person name="Delegan Y.A."/>
            <person name="Doronina N.V."/>
        </authorList>
    </citation>
    <scope>NUCLEOTIDE SEQUENCE [LARGE SCALE GENOMIC DNA]</scope>
    <source>
        <strain evidence="8 9">7sh_L</strain>
    </source>
</reference>
<keyword evidence="5" id="KW-0964">Secreted</keyword>
<evidence type="ECO:0000313" key="9">
    <source>
        <dbReference type="Proteomes" id="UP001617669"/>
    </source>
</evidence>
<feature type="domain" description="Flagellar hook-associated protein 2 N-terminal" evidence="6">
    <location>
        <begin position="12"/>
        <end position="107"/>
    </location>
</feature>
<gene>
    <name evidence="8" type="primary">fliD</name>
    <name evidence="8" type="ORF">ACIKP9_00695</name>
</gene>
<keyword evidence="9" id="KW-1185">Reference proteome</keyword>
<feature type="domain" description="Flagellar hook-associated protein 2 C-terminal" evidence="7">
    <location>
        <begin position="241"/>
        <end position="484"/>
    </location>
</feature>
<comment type="subcellular location">
    <subcellularLocation>
        <location evidence="5">Secreted</location>
    </subcellularLocation>
    <subcellularLocation>
        <location evidence="5">Bacterial flagellum</location>
    </subcellularLocation>
</comment>
<dbReference type="EMBL" id="JBIWXY010000001">
    <property type="protein sequence ID" value="MFJ5444737.1"/>
    <property type="molecule type" value="Genomic_DNA"/>
</dbReference>
<evidence type="ECO:0000256" key="4">
    <source>
        <dbReference type="ARBA" id="ARBA00023143"/>
    </source>
</evidence>
<evidence type="ECO:0000313" key="8">
    <source>
        <dbReference type="EMBL" id="MFJ5444737.1"/>
    </source>
</evidence>
<accession>A0ABW8GH92</accession>
<evidence type="ECO:0000256" key="1">
    <source>
        <dbReference type="ARBA" id="ARBA00009764"/>
    </source>
</evidence>
<comment type="function">
    <text evidence="5">Required for morphogenesis and for the elongation of the flagellar filament by facilitating polymerization of the flagellin monomers at the tip of growing filament. Forms a capping structure, which prevents flagellin subunits (transported through the central channel of the flagellum) from leaking out without polymerization at the distal end.</text>
</comment>
<keyword evidence="8" id="KW-0966">Cell projection</keyword>
<dbReference type="Proteomes" id="UP001617669">
    <property type="component" value="Unassembled WGS sequence"/>
</dbReference>
<evidence type="ECO:0000259" key="6">
    <source>
        <dbReference type="Pfam" id="PF02465"/>
    </source>
</evidence>
<dbReference type="InterPro" id="IPR003481">
    <property type="entry name" value="FliD_N"/>
</dbReference>
<keyword evidence="3" id="KW-0175">Coiled coil</keyword>
<comment type="subunit">
    <text evidence="2 5">Homopentamer.</text>
</comment>
<dbReference type="RefSeq" id="WP_400877956.1">
    <property type="nucleotide sequence ID" value="NZ_JBIWXY010000001.1"/>
</dbReference>
<keyword evidence="8" id="KW-0282">Flagellum</keyword>
<comment type="similarity">
    <text evidence="1 5">Belongs to the FliD family.</text>
</comment>
<evidence type="ECO:0000256" key="2">
    <source>
        <dbReference type="ARBA" id="ARBA00011255"/>
    </source>
</evidence>
<dbReference type="PANTHER" id="PTHR30288">
    <property type="entry name" value="FLAGELLAR CAP/ASSEMBLY PROTEIN FLID"/>
    <property type="match status" value="1"/>
</dbReference>
<dbReference type="PANTHER" id="PTHR30288:SF0">
    <property type="entry name" value="FLAGELLAR HOOK-ASSOCIATED PROTEIN 2"/>
    <property type="match status" value="1"/>
</dbReference>
<dbReference type="Pfam" id="PF02465">
    <property type="entry name" value="FliD_N"/>
    <property type="match status" value="1"/>
</dbReference>
<evidence type="ECO:0000256" key="3">
    <source>
        <dbReference type="ARBA" id="ARBA00023054"/>
    </source>
</evidence>
<evidence type="ECO:0000259" key="7">
    <source>
        <dbReference type="Pfam" id="PF07195"/>
    </source>
</evidence>
<sequence>MASTSGISASTNFDIDSIVSSLMTVEQKPLTLLSQQKTSYQSKISAYATLQSSLSSFQTALANLSTSSKFNVQSATSGDSSVFTATSSGSATVSNYSIKVGQLAQSQKLATSSFASTSSTVGTGTLTITLGTYDEANNTFTANPDKTAKSVTISATNNSLAGIRDAINAGDAGVTATIVNDGQSGGRLVLTSKESGEINSIKITVADADGNNADADGLSRLAYDPTASAGSGKNLVELQEARNAKLNIDGIDVESASNVVTGVLNGITLSLFKASPDTAVSLNVTKDVKAIKDSVNAFVTAFNAVNTTLRNLTKFDDSTTTAADRKNGALLGDATARSISSQIKMSLTKSVGGTDAFSTLSQIGVGIQRDGSLALDSSKLEKAINTNLDDVAKLFAAVGVPSDVETRFVTQGSKTQSGNYAINITQAATKGTLTGNASPDLNIEAGVNDTLSIKINSISYNLTLAAGNYASVEELAQQLQTQLKDAKSSAEVSVEGGMLKITSPEYGTGSTLEITGGTAASGLFGSDPVAVEGLDVAGTINGAEATGKGQVLTSTAVGNPAEGLVVSVRGTATGSRGSIGLSVGYAAQLNELVKGFTSDAGLLANRTEGLQESIKRVTKQEDALEVRLTAVQARYRAQFVALDVLMTQMKTTQSYLTQQLAAISANS</sequence>
<evidence type="ECO:0000256" key="5">
    <source>
        <dbReference type="RuleBase" id="RU362066"/>
    </source>
</evidence>
<dbReference type="InterPro" id="IPR010809">
    <property type="entry name" value="FliD_C"/>
</dbReference>
<comment type="caution">
    <text evidence="8">The sequence shown here is derived from an EMBL/GenBank/DDBJ whole genome shotgun (WGS) entry which is preliminary data.</text>
</comment>
<name>A0ABW8GH92_9PROT</name>
<proteinExistence type="inferred from homology"/>
<feature type="domain" description="Flagellar hook-associated protein 2 C-terminal" evidence="7">
    <location>
        <begin position="582"/>
        <end position="650"/>
    </location>
</feature>
<dbReference type="Pfam" id="PF07195">
    <property type="entry name" value="FliD_C"/>
    <property type="match status" value="2"/>
</dbReference>
<protein>
    <recommendedName>
        <fullName evidence="5">Flagellar hook-associated protein 2</fullName>
        <shortName evidence="5">HAP2</shortName>
    </recommendedName>
    <alternativeName>
        <fullName evidence="5">Flagellar cap protein</fullName>
    </alternativeName>
</protein>